<organism evidence="1">
    <name type="scientific">Nothobranchius kadleci</name>
    <name type="common">African annual killifish</name>
    <dbReference type="NCBI Taxonomy" id="1051664"/>
    <lineage>
        <taxon>Eukaryota</taxon>
        <taxon>Metazoa</taxon>
        <taxon>Chordata</taxon>
        <taxon>Craniata</taxon>
        <taxon>Vertebrata</taxon>
        <taxon>Euteleostomi</taxon>
        <taxon>Actinopterygii</taxon>
        <taxon>Neopterygii</taxon>
        <taxon>Teleostei</taxon>
        <taxon>Neoteleostei</taxon>
        <taxon>Acanthomorphata</taxon>
        <taxon>Ovalentaria</taxon>
        <taxon>Atherinomorphae</taxon>
        <taxon>Cyprinodontiformes</taxon>
        <taxon>Nothobranchiidae</taxon>
        <taxon>Nothobranchius</taxon>
    </lineage>
</organism>
<accession>A0A1A8DXQ2</accession>
<name>A0A1A8DXQ2_NOTKA</name>
<gene>
    <name evidence="1" type="primary">ENPP7</name>
</gene>
<evidence type="ECO:0000313" key="1">
    <source>
        <dbReference type="EMBL" id="SBQ38036.1"/>
    </source>
</evidence>
<reference evidence="1" key="1">
    <citation type="submission" date="2016-05" db="EMBL/GenBank/DDBJ databases">
        <authorList>
            <person name="Lavstsen T."/>
            <person name="Jespersen J.S."/>
        </authorList>
    </citation>
    <scope>NUCLEOTIDE SEQUENCE</scope>
    <source>
        <tissue evidence="1">Brain</tissue>
    </source>
</reference>
<proteinExistence type="predicted"/>
<dbReference type="AlphaFoldDB" id="A0A1A8DXQ2"/>
<sequence>TSHPECPRKCSRESTKIKDQTVSEMLKVSQYKAPFEQTSHPPVLRWRNSCQRTRSGKFLFIPTHGTKKQTSTQ</sequence>
<dbReference type="EMBL" id="HAEA01009556">
    <property type="protein sequence ID" value="SBQ38036.1"/>
    <property type="molecule type" value="Transcribed_RNA"/>
</dbReference>
<reference evidence="1" key="2">
    <citation type="submission" date="2016-06" db="EMBL/GenBank/DDBJ databases">
        <title>The genome of a short-lived fish provides insights into sex chromosome evolution and the genetic control of aging.</title>
        <authorList>
            <person name="Reichwald K."/>
            <person name="Felder M."/>
            <person name="Petzold A."/>
            <person name="Koch P."/>
            <person name="Groth M."/>
            <person name="Platzer M."/>
        </authorList>
    </citation>
    <scope>NUCLEOTIDE SEQUENCE</scope>
    <source>
        <tissue evidence="1">Brain</tissue>
    </source>
</reference>
<feature type="non-terminal residue" evidence="1">
    <location>
        <position position="1"/>
    </location>
</feature>
<protein>
    <submittedName>
        <fullName evidence="1">Ectonucleotide pyrophosphatase/phosphodiesterase 7</fullName>
    </submittedName>
</protein>